<dbReference type="Pfam" id="PF05960">
    <property type="entry name" value="DUF885"/>
    <property type="match status" value="1"/>
</dbReference>
<dbReference type="Proteomes" id="UP000676996">
    <property type="component" value="Unassembled WGS sequence"/>
</dbReference>
<proteinExistence type="predicted"/>
<keyword evidence="2" id="KW-0732">Signal</keyword>
<reference evidence="3" key="1">
    <citation type="submission" date="2021-04" db="EMBL/GenBank/DDBJ databases">
        <title>Ouciella asimina sp. nov., isolated from the surface seawater in the hydrothermal field of Okinawa Trough.</title>
        <authorList>
            <person name="Shuang W."/>
        </authorList>
    </citation>
    <scope>NUCLEOTIDE SEQUENCE</scope>
    <source>
        <strain evidence="3">LXI357</strain>
    </source>
</reference>
<name>A0A8T4IFH5_9SPHN</name>
<comment type="caution">
    <text evidence="3">The sequence shown here is derived from an EMBL/GenBank/DDBJ whole genome shotgun (WGS) entry which is preliminary data.</text>
</comment>
<accession>A0A8T4IFH5</accession>
<organism evidence="3 4">
    <name type="scientific">Stakelama marina</name>
    <dbReference type="NCBI Taxonomy" id="2826939"/>
    <lineage>
        <taxon>Bacteria</taxon>
        <taxon>Pseudomonadati</taxon>
        <taxon>Pseudomonadota</taxon>
        <taxon>Alphaproteobacteria</taxon>
        <taxon>Sphingomonadales</taxon>
        <taxon>Sphingomonadaceae</taxon>
        <taxon>Stakelama</taxon>
    </lineage>
</organism>
<protein>
    <submittedName>
        <fullName evidence="3">DUF885 domain-containing protein</fullName>
    </submittedName>
</protein>
<dbReference type="PROSITE" id="PS51257">
    <property type="entry name" value="PROKAR_LIPOPROTEIN"/>
    <property type="match status" value="1"/>
</dbReference>
<evidence type="ECO:0000256" key="1">
    <source>
        <dbReference type="SAM" id="MobiDB-lite"/>
    </source>
</evidence>
<dbReference type="EMBL" id="JAGRQC010000001">
    <property type="protein sequence ID" value="MBR0551805.1"/>
    <property type="molecule type" value="Genomic_DNA"/>
</dbReference>
<dbReference type="AlphaFoldDB" id="A0A8T4IFH5"/>
<sequence length="576" mass="64334">MRLKLLTAVGACLLAAACSSSDNPLTGSDNATAQADATWPGFVDNTIEGWFALDPSFAVYQGRHDFDGKLPDWSQAGLDRKSKFLKQVVQKARTFQNLTPRQEFERSYIIKVAEGQLFWLQDADQPHRNPAYYIGGGLDPNVYVARNYADPATRMRAMIDFFNAVPGAAKNIRDNLQMPLPASFIKYGIAGFGGLADYYVNDARAAFADVKDANLQKQFAQSSEAASQAMRGLQKWFEDHQSDATQDYALGRERFLRMLKTTEAVDISLDKLTAIGRADLKRNQDAMKAACDKFAPGATIQQCVAKMSADKPEGGPVEAARRQIPELRKFVEEKDLVSIPGTEEAKVEESPPYNRQNSAYIDPPGPYEKNIPSVYYISPPDASWSKEKQNAYIPGKDDLLFTTIHEVMPGHFVQFLHSNQSDFMFGRLFVGYGFAEGWAHYTEEMMWEAGLNNGDPETHIGELSNALLRDCRFLSAIGLHAGGMTQAQSQQMFEQQCYIDPGNAEQQAARGTYDPAYLNYTLGKLMIRRLRADWTAQHGGRKAWKAFHDKFLSYGGPPIPLVRQQMMGEDKPRAVF</sequence>
<evidence type="ECO:0000313" key="3">
    <source>
        <dbReference type="EMBL" id="MBR0551805.1"/>
    </source>
</evidence>
<keyword evidence="4" id="KW-1185">Reference proteome</keyword>
<dbReference type="PANTHER" id="PTHR33361">
    <property type="entry name" value="GLR0591 PROTEIN"/>
    <property type="match status" value="1"/>
</dbReference>
<feature type="region of interest" description="Disordered" evidence="1">
    <location>
        <begin position="342"/>
        <end position="362"/>
    </location>
</feature>
<evidence type="ECO:0000256" key="2">
    <source>
        <dbReference type="SAM" id="SignalP"/>
    </source>
</evidence>
<evidence type="ECO:0000313" key="4">
    <source>
        <dbReference type="Proteomes" id="UP000676996"/>
    </source>
</evidence>
<feature type="chain" id="PRO_5035823435" evidence="2">
    <location>
        <begin position="22"/>
        <end position="576"/>
    </location>
</feature>
<dbReference type="PANTHER" id="PTHR33361:SF15">
    <property type="entry name" value="DUF885 FAMILY LIPOPROTEIN"/>
    <property type="match status" value="1"/>
</dbReference>
<dbReference type="RefSeq" id="WP_284053067.1">
    <property type="nucleotide sequence ID" value="NZ_JAGRQC010000001.1"/>
</dbReference>
<gene>
    <name evidence="3" type="ORF">J7S20_04715</name>
</gene>
<feature type="signal peptide" evidence="2">
    <location>
        <begin position="1"/>
        <end position="21"/>
    </location>
</feature>
<dbReference type="InterPro" id="IPR010281">
    <property type="entry name" value="DUF885"/>
</dbReference>